<keyword evidence="1" id="KW-0186">Copper</keyword>
<comment type="function">
    <text evidence="1">Destroys radicals which are normally produced within the cells and which are toxic to biological systems.</text>
</comment>
<feature type="region of interest" description="Disordered" evidence="2">
    <location>
        <begin position="132"/>
        <end position="166"/>
    </location>
</feature>
<dbReference type="AlphaFoldDB" id="A0AAV2HDY8"/>
<keyword evidence="1" id="KW-0479">Metal-binding</keyword>
<reference evidence="5 6" key="1">
    <citation type="submission" date="2024-04" db="EMBL/GenBank/DDBJ databases">
        <authorList>
            <consortium name="Genoscope - CEA"/>
            <person name="William W."/>
        </authorList>
    </citation>
    <scope>NUCLEOTIDE SEQUENCE [LARGE SCALE GENOMIC DNA]</scope>
</reference>
<dbReference type="InterPro" id="IPR036423">
    <property type="entry name" value="SOD-like_Cu/Zn_dom_sf"/>
</dbReference>
<dbReference type="GO" id="GO:0005507">
    <property type="term" value="F:copper ion binding"/>
    <property type="evidence" value="ECO:0007669"/>
    <property type="project" value="InterPro"/>
</dbReference>
<evidence type="ECO:0000313" key="5">
    <source>
        <dbReference type="EMBL" id="CAL1532086.1"/>
    </source>
</evidence>
<evidence type="ECO:0000256" key="2">
    <source>
        <dbReference type="SAM" id="MobiDB-lite"/>
    </source>
</evidence>
<organism evidence="5 6">
    <name type="scientific">Lymnaea stagnalis</name>
    <name type="common">Great pond snail</name>
    <name type="synonym">Helix stagnalis</name>
    <dbReference type="NCBI Taxonomy" id="6523"/>
    <lineage>
        <taxon>Eukaryota</taxon>
        <taxon>Metazoa</taxon>
        <taxon>Spiralia</taxon>
        <taxon>Lophotrochozoa</taxon>
        <taxon>Mollusca</taxon>
        <taxon>Gastropoda</taxon>
        <taxon>Heterobranchia</taxon>
        <taxon>Euthyneura</taxon>
        <taxon>Panpulmonata</taxon>
        <taxon>Hygrophila</taxon>
        <taxon>Lymnaeoidea</taxon>
        <taxon>Lymnaeidae</taxon>
        <taxon>Lymnaea</taxon>
    </lineage>
</organism>
<dbReference type="InterPro" id="IPR018152">
    <property type="entry name" value="SOD_Cu/Zn_BS"/>
</dbReference>
<evidence type="ECO:0000313" key="6">
    <source>
        <dbReference type="Proteomes" id="UP001497497"/>
    </source>
</evidence>
<keyword evidence="6" id="KW-1185">Reference proteome</keyword>
<evidence type="ECO:0000256" key="1">
    <source>
        <dbReference type="RuleBase" id="RU000393"/>
    </source>
</evidence>
<comment type="caution">
    <text evidence="5">The sequence shown here is derived from an EMBL/GenBank/DDBJ whole genome shotgun (WGS) entry which is preliminary data.</text>
</comment>
<dbReference type="PROSITE" id="PS00087">
    <property type="entry name" value="SOD_CU_ZN_1"/>
    <property type="match status" value="1"/>
</dbReference>
<dbReference type="EC" id="1.15.1.1" evidence="1"/>
<dbReference type="PROSITE" id="PS00332">
    <property type="entry name" value="SOD_CU_ZN_2"/>
    <property type="match status" value="1"/>
</dbReference>
<dbReference type="InterPro" id="IPR001424">
    <property type="entry name" value="SOD_Cu_Zn_dom"/>
</dbReference>
<comment type="cofactor">
    <cofactor evidence="1">
        <name>Cu cation</name>
        <dbReference type="ChEBI" id="CHEBI:23378"/>
    </cofactor>
    <text evidence="1">Binds 1 copper ion per subunit.</text>
</comment>
<keyword evidence="1" id="KW-0862">Zinc</keyword>
<protein>
    <recommendedName>
        <fullName evidence="1">Superoxide dismutase [Cu-Zn]</fullName>
        <ecNumber evidence="1">1.15.1.1</ecNumber>
    </recommendedName>
</protein>
<dbReference type="CDD" id="cd00305">
    <property type="entry name" value="Cu-Zn_Superoxide_Dismutase"/>
    <property type="match status" value="1"/>
</dbReference>
<keyword evidence="1" id="KW-0560">Oxidoreductase</keyword>
<gene>
    <name evidence="5" type="ORF">GSLYS_00006165001</name>
</gene>
<evidence type="ECO:0000256" key="3">
    <source>
        <dbReference type="SAM" id="SignalP"/>
    </source>
</evidence>
<feature type="domain" description="Superoxide dismutase copper/zinc binding" evidence="4">
    <location>
        <begin position="195"/>
        <end position="340"/>
    </location>
</feature>
<feature type="chain" id="PRO_5043427282" description="Superoxide dismutase [Cu-Zn]" evidence="3">
    <location>
        <begin position="19"/>
        <end position="348"/>
    </location>
</feature>
<dbReference type="InterPro" id="IPR024134">
    <property type="entry name" value="SOD_Cu/Zn_/chaperone"/>
</dbReference>
<dbReference type="PANTHER" id="PTHR10003">
    <property type="entry name" value="SUPEROXIDE DISMUTASE CU-ZN -RELATED"/>
    <property type="match status" value="1"/>
</dbReference>
<dbReference type="PRINTS" id="PR00068">
    <property type="entry name" value="CUZNDISMTASE"/>
</dbReference>
<accession>A0AAV2HDY8</accession>
<comment type="similarity">
    <text evidence="1">Belongs to the Cu-Zn superoxide dismutase family.</text>
</comment>
<dbReference type="Gene3D" id="2.60.40.200">
    <property type="entry name" value="Superoxide dismutase, copper/zinc binding domain"/>
    <property type="match status" value="1"/>
</dbReference>
<comment type="cofactor">
    <cofactor evidence="1">
        <name>Zn(2+)</name>
        <dbReference type="ChEBI" id="CHEBI:29105"/>
    </cofactor>
    <text evidence="1">Binds 1 zinc ion per subunit.</text>
</comment>
<proteinExistence type="inferred from homology"/>
<name>A0AAV2HDY8_LYMST</name>
<dbReference type="Pfam" id="PF00080">
    <property type="entry name" value="Sod_Cu"/>
    <property type="match status" value="1"/>
</dbReference>
<dbReference type="GO" id="GO:0004784">
    <property type="term" value="F:superoxide dismutase activity"/>
    <property type="evidence" value="ECO:0007669"/>
    <property type="project" value="UniProtKB-EC"/>
</dbReference>
<evidence type="ECO:0000259" key="4">
    <source>
        <dbReference type="Pfam" id="PF00080"/>
    </source>
</evidence>
<sequence length="348" mass="38598">MYLTVWLILMMILTVSMSSGKMTRKNGMAGCHKVHSLLERNISALWAKVNILSNPVHVHVHEVNIRDSRDLVDGEKVDGRHDNKMADVINTTEALNNSGVKEKTSDSSNLECHHKCVEAKKETHIHIHISAETSDTGPSDMGTSDKGDNAHHEHPCHGKTTHNEMHLLNSDPKTECVHARCDMIPNNAVRTQHMVRGTVYLKQMPLKDLQIKIDLYGFYVKNMRSDLGNAGRLHGIHVHEYGDFSNGCNSFGGHFNPGNTTHGHHDSQHRHVGDWGNIEIDHRGVAITNFTERLTYLIGPQSILGRGIVIHARADDEGAGETEASKTSGDAGDRIACCIIAWYNGGIW</sequence>
<feature type="signal peptide" evidence="3">
    <location>
        <begin position="1"/>
        <end position="18"/>
    </location>
</feature>
<comment type="catalytic activity">
    <reaction evidence="1">
        <text>2 superoxide + 2 H(+) = H2O2 + O2</text>
        <dbReference type="Rhea" id="RHEA:20696"/>
        <dbReference type="ChEBI" id="CHEBI:15378"/>
        <dbReference type="ChEBI" id="CHEBI:15379"/>
        <dbReference type="ChEBI" id="CHEBI:16240"/>
        <dbReference type="ChEBI" id="CHEBI:18421"/>
        <dbReference type="EC" id="1.15.1.1"/>
    </reaction>
</comment>
<dbReference type="SUPFAM" id="SSF49329">
    <property type="entry name" value="Cu,Zn superoxide dismutase-like"/>
    <property type="match status" value="1"/>
</dbReference>
<dbReference type="Proteomes" id="UP001497497">
    <property type="component" value="Unassembled WGS sequence"/>
</dbReference>
<keyword evidence="3" id="KW-0732">Signal</keyword>
<dbReference type="EMBL" id="CAXITT010000105">
    <property type="protein sequence ID" value="CAL1532086.1"/>
    <property type="molecule type" value="Genomic_DNA"/>
</dbReference>
<feature type="compositionally biased region" description="Basic and acidic residues" evidence="2">
    <location>
        <begin position="143"/>
        <end position="165"/>
    </location>
</feature>